<feature type="domain" description="HTH cro/C1-type" evidence="4">
    <location>
        <begin position="45"/>
        <end position="81"/>
    </location>
</feature>
<gene>
    <name evidence="5" type="ordered locus">Sbal195_0794</name>
</gene>
<dbReference type="HOGENOM" id="CLU_144725_0_0_6"/>
<dbReference type="SUPFAM" id="SSF47413">
    <property type="entry name" value="lambda repressor-like DNA-binding domains"/>
    <property type="match status" value="1"/>
</dbReference>
<dbReference type="CDD" id="cd00093">
    <property type="entry name" value="HTH_XRE"/>
    <property type="match status" value="1"/>
</dbReference>
<evidence type="ECO:0000256" key="2">
    <source>
        <dbReference type="ARBA" id="ARBA00023125"/>
    </source>
</evidence>
<dbReference type="Proteomes" id="UP000000770">
    <property type="component" value="Chromosome"/>
</dbReference>
<dbReference type="PROSITE" id="PS50943">
    <property type="entry name" value="HTH_CROC1"/>
    <property type="match status" value="1"/>
</dbReference>
<dbReference type="GO" id="GO:0003677">
    <property type="term" value="F:DNA binding"/>
    <property type="evidence" value="ECO:0007669"/>
    <property type="project" value="UniProtKB-KW"/>
</dbReference>
<dbReference type="Pfam" id="PF01381">
    <property type="entry name" value="HTH_3"/>
    <property type="match status" value="1"/>
</dbReference>
<proteinExistence type="predicted"/>
<keyword evidence="1" id="KW-0805">Transcription regulation</keyword>
<evidence type="ECO:0000313" key="5">
    <source>
        <dbReference type="EMBL" id="ABX47972.1"/>
    </source>
</evidence>
<protein>
    <submittedName>
        <fullName evidence="5">DNA-binding protein</fullName>
    </submittedName>
</protein>
<reference evidence="5 6" key="1">
    <citation type="submission" date="2007-11" db="EMBL/GenBank/DDBJ databases">
        <title>Complete sequence of chromosome of Shewanella baltica OS195.</title>
        <authorList>
            <consortium name="US DOE Joint Genome Institute"/>
            <person name="Copeland A."/>
            <person name="Lucas S."/>
            <person name="Lapidus A."/>
            <person name="Barry K."/>
            <person name="Glavina del Rio T."/>
            <person name="Dalin E."/>
            <person name="Tice H."/>
            <person name="Pitluck S."/>
            <person name="Chain P."/>
            <person name="Malfatti S."/>
            <person name="Shin M."/>
            <person name="Vergez L."/>
            <person name="Schmutz J."/>
            <person name="Larimer F."/>
            <person name="Land M."/>
            <person name="Hauser L."/>
            <person name="Kyrpides N."/>
            <person name="Kim E."/>
            <person name="Brettar I."/>
            <person name="Rodrigues J."/>
            <person name="Konstantinidis K."/>
            <person name="Klappenbach J."/>
            <person name="Hofle M."/>
            <person name="Tiedje J."/>
            <person name="Richardson P."/>
        </authorList>
    </citation>
    <scope>NUCLEOTIDE SEQUENCE [LARGE SCALE GENOMIC DNA]</scope>
    <source>
        <strain evidence="5 6">OS195</strain>
    </source>
</reference>
<dbReference type="AlphaFoldDB" id="A9L1Q6"/>
<dbReference type="InterPro" id="IPR001387">
    <property type="entry name" value="Cro/C1-type_HTH"/>
</dbReference>
<evidence type="ECO:0000259" key="4">
    <source>
        <dbReference type="PROSITE" id="PS50943"/>
    </source>
</evidence>
<evidence type="ECO:0000313" key="6">
    <source>
        <dbReference type="Proteomes" id="UP000000770"/>
    </source>
</evidence>
<dbReference type="RefSeq" id="WP_012196689.1">
    <property type="nucleotide sequence ID" value="NC_009997.1"/>
</dbReference>
<accession>A9L1Q6</accession>
<dbReference type="KEGG" id="sbn:Sbal195_0794"/>
<sequence>MSRLLKSLHNTAKGLHDAGVMKTSTMREFDELCLPEIKVLTAAEIKRIRVANNVSQPVFAHCLNVSVSSVQKWEQGTRHPDGPALTLLNLVKKQGMSLLMA</sequence>
<dbReference type="InterPro" id="IPR052359">
    <property type="entry name" value="HTH-type_reg/antitoxin"/>
</dbReference>
<organism evidence="5 6">
    <name type="scientific">Shewanella baltica (strain OS195)</name>
    <dbReference type="NCBI Taxonomy" id="399599"/>
    <lineage>
        <taxon>Bacteria</taxon>
        <taxon>Pseudomonadati</taxon>
        <taxon>Pseudomonadota</taxon>
        <taxon>Gammaproteobacteria</taxon>
        <taxon>Alteromonadales</taxon>
        <taxon>Shewanellaceae</taxon>
        <taxon>Shewanella</taxon>
    </lineage>
</organism>
<dbReference type="Gene3D" id="1.10.260.40">
    <property type="entry name" value="lambda repressor-like DNA-binding domains"/>
    <property type="match status" value="1"/>
</dbReference>
<evidence type="ECO:0000256" key="1">
    <source>
        <dbReference type="ARBA" id="ARBA00023015"/>
    </source>
</evidence>
<dbReference type="PANTHER" id="PTHR36511:SF3">
    <property type="entry name" value="ANTITOXIN HIGA-2"/>
    <property type="match status" value="1"/>
</dbReference>
<dbReference type="PANTHER" id="PTHR36511">
    <property type="entry name" value="MERR FAMILY BACTERIAL REGULATORY PROTEIN"/>
    <property type="match status" value="1"/>
</dbReference>
<keyword evidence="3" id="KW-0804">Transcription</keyword>
<keyword evidence="2 5" id="KW-0238">DNA-binding</keyword>
<dbReference type="InterPro" id="IPR010982">
    <property type="entry name" value="Lambda_DNA-bd_dom_sf"/>
</dbReference>
<name>A9L1Q6_SHEB9</name>
<evidence type="ECO:0000256" key="3">
    <source>
        <dbReference type="ARBA" id="ARBA00023163"/>
    </source>
</evidence>
<dbReference type="EMBL" id="CP000891">
    <property type="protein sequence ID" value="ABX47972.1"/>
    <property type="molecule type" value="Genomic_DNA"/>
</dbReference>
<dbReference type="GeneID" id="11771104"/>